<dbReference type="EMBL" id="VCIZ01000001">
    <property type="protein sequence ID" value="TSP14501.1"/>
    <property type="molecule type" value="Genomic_DNA"/>
</dbReference>
<keyword evidence="2" id="KW-0732">Signal</keyword>
<dbReference type="EMBL" id="CP097330">
    <property type="protein sequence ID" value="URF05401.1"/>
    <property type="molecule type" value="Genomic_DNA"/>
</dbReference>
<proteinExistence type="predicted"/>
<feature type="compositionally biased region" description="Basic and acidic residues" evidence="1">
    <location>
        <begin position="140"/>
        <end position="150"/>
    </location>
</feature>
<gene>
    <name evidence="3" type="ORF">FGG12_02275</name>
    <name evidence="4" type="ORF">M5D45_06220</name>
</gene>
<evidence type="ECO:0000256" key="2">
    <source>
        <dbReference type="SAM" id="SignalP"/>
    </source>
</evidence>
<protein>
    <recommendedName>
        <fullName evidence="7">Membrane protein involved in colicin uptake</fullName>
    </recommendedName>
</protein>
<evidence type="ECO:0000313" key="6">
    <source>
        <dbReference type="Proteomes" id="UP001056132"/>
    </source>
</evidence>
<keyword evidence="5" id="KW-1185">Reference proteome</keyword>
<dbReference type="AlphaFoldDB" id="A0AAE9I352"/>
<organism evidence="4 6">
    <name type="scientific">Cupriavidus campinensis</name>
    <dbReference type="NCBI Taxonomy" id="151783"/>
    <lineage>
        <taxon>Bacteria</taxon>
        <taxon>Pseudomonadati</taxon>
        <taxon>Pseudomonadota</taxon>
        <taxon>Betaproteobacteria</taxon>
        <taxon>Burkholderiales</taxon>
        <taxon>Burkholderiaceae</taxon>
        <taxon>Cupriavidus</taxon>
    </lineage>
</organism>
<evidence type="ECO:0000256" key="1">
    <source>
        <dbReference type="SAM" id="MobiDB-lite"/>
    </source>
</evidence>
<feature type="compositionally biased region" description="Polar residues" evidence="1">
    <location>
        <begin position="229"/>
        <end position="239"/>
    </location>
</feature>
<dbReference type="Proteomes" id="UP001056132">
    <property type="component" value="Chromosome 1"/>
</dbReference>
<sequence length="239" mass="26775">MIVKPRSAAVAHLVSTPVLAAMCAACLLAAPALAQTRNPPPRDFEAERKAIGDSRAWTNYRFAEAERACYSKFLVNRCIDQAKDVQRDELHVLRAKELEVGDAERAWKAAERDREQALRQAEYEAGQPGRAANEAASRASYDRKQQEQALRDAQQGADAPQRAANAEKYNQKQSDFDAKMNEARQKGADQARQRQENTRAYQQKQADAAQRQKDLDERRANAEEKKKQGQGSTPSPFGF</sequence>
<evidence type="ECO:0000313" key="5">
    <source>
        <dbReference type="Proteomes" id="UP000318943"/>
    </source>
</evidence>
<feature type="compositionally biased region" description="Basic and acidic residues" evidence="1">
    <location>
        <begin position="174"/>
        <end position="197"/>
    </location>
</feature>
<reference evidence="4" key="3">
    <citation type="submission" date="2022-05" db="EMBL/GenBank/DDBJ databases">
        <authorList>
            <person name="Kunte H.-J."/>
        </authorList>
    </citation>
    <scope>NUCLEOTIDE SEQUENCE</scope>
    <source>
        <strain evidence="4">G5</strain>
    </source>
</reference>
<name>A0AAE9I352_9BURK</name>
<evidence type="ECO:0000313" key="4">
    <source>
        <dbReference type="EMBL" id="URF05401.1"/>
    </source>
</evidence>
<dbReference type="Proteomes" id="UP000318943">
    <property type="component" value="Unassembled WGS sequence"/>
</dbReference>
<reference evidence="3 5" key="1">
    <citation type="submission" date="2019-05" db="EMBL/GenBank/DDBJ databases">
        <title>Whole genome sequence analysis of Cupriavidus campinensis S14E4C strain.</title>
        <authorList>
            <person name="Abbaszade G."/>
            <person name="Szabo A."/>
            <person name="Toumi M."/>
            <person name="Toth E."/>
        </authorList>
    </citation>
    <scope>NUCLEOTIDE SEQUENCE [LARGE SCALE GENOMIC DNA]</scope>
    <source>
        <strain evidence="3 5">S14E4C</strain>
    </source>
</reference>
<accession>A0AAE9I352</accession>
<feature type="compositionally biased region" description="Low complexity" evidence="1">
    <location>
        <begin position="199"/>
        <end position="209"/>
    </location>
</feature>
<evidence type="ECO:0008006" key="7">
    <source>
        <dbReference type="Google" id="ProtNLM"/>
    </source>
</evidence>
<feature type="compositionally biased region" description="Basic and acidic residues" evidence="1">
    <location>
        <begin position="210"/>
        <end position="227"/>
    </location>
</feature>
<feature type="chain" id="PRO_5042027573" description="Membrane protein involved in colicin uptake" evidence="2">
    <location>
        <begin position="21"/>
        <end position="239"/>
    </location>
</feature>
<feature type="region of interest" description="Disordered" evidence="1">
    <location>
        <begin position="121"/>
        <end position="239"/>
    </location>
</feature>
<dbReference type="RefSeq" id="WP_144195758.1">
    <property type="nucleotide sequence ID" value="NZ_CAJPVH010000019.1"/>
</dbReference>
<reference evidence="4" key="2">
    <citation type="journal article" date="2022" name="Microbiol. Resour. Announc.">
        <title>Genome Sequence of Cupriavidus campinensis Strain G5, a Member of a Bacterial Consortium Capable of Polyethylene Degradation.</title>
        <authorList>
            <person name="Schneider B."/>
            <person name="Pfeiffer F."/>
            <person name="Dyall-Smith M."/>
            <person name="Kunte H.J."/>
        </authorList>
    </citation>
    <scope>NUCLEOTIDE SEQUENCE</scope>
    <source>
        <strain evidence="4">G5</strain>
    </source>
</reference>
<feature type="signal peptide" evidence="2">
    <location>
        <begin position="1"/>
        <end position="20"/>
    </location>
</feature>
<evidence type="ECO:0000313" key="3">
    <source>
        <dbReference type="EMBL" id="TSP14501.1"/>
    </source>
</evidence>
<dbReference type="KEGG" id="ccam:M5D45_06220"/>